<feature type="non-terminal residue" evidence="1">
    <location>
        <position position="81"/>
    </location>
</feature>
<comment type="caution">
    <text evidence="1">The sequence shown here is derived from an EMBL/GenBank/DDBJ whole genome shotgun (WGS) entry which is preliminary data.</text>
</comment>
<evidence type="ECO:0000313" key="1">
    <source>
        <dbReference type="EMBL" id="TKI91065.1"/>
    </source>
</evidence>
<protein>
    <submittedName>
        <fullName evidence="1">MMPL family transporter</fullName>
    </submittedName>
</protein>
<proteinExistence type="predicted"/>
<dbReference type="Proteomes" id="UP000308444">
    <property type="component" value="Unassembled WGS sequence"/>
</dbReference>
<organism evidence="1 2">
    <name type="scientific">Bacillus cereus</name>
    <dbReference type="NCBI Taxonomy" id="1396"/>
    <lineage>
        <taxon>Bacteria</taxon>
        <taxon>Bacillati</taxon>
        <taxon>Bacillota</taxon>
        <taxon>Bacilli</taxon>
        <taxon>Bacillales</taxon>
        <taxon>Bacillaceae</taxon>
        <taxon>Bacillus</taxon>
        <taxon>Bacillus cereus group</taxon>
    </lineage>
</organism>
<sequence>LQSQDYKLIQDVYKELKASPLKEQSTLPPFDTIPEQVLSKSASKDGTSFVTPVFFNKSAGTDILKGNLEEFRKIVNSKVDE</sequence>
<feature type="non-terminal residue" evidence="1">
    <location>
        <position position="1"/>
    </location>
</feature>
<dbReference type="EMBL" id="SZOH01003281">
    <property type="protein sequence ID" value="TKI91065.1"/>
    <property type="molecule type" value="Genomic_DNA"/>
</dbReference>
<dbReference type="AlphaFoldDB" id="A0A9X9A363"/>
<reference evidence="1 2" key="1">
    <citation type="journal article" date="2019" name="Environ. Microbiol.">
        <title>An active ?-lactamase is a part of an orchestrated cell wall stress resistance network of Bacillus subtilis and related rhizosphere species.</title>
        <authorList>
            <person name="Bucher T."/>
            <person name="Keren-Paz A."/>
            <person name="Hausser J."/>
            <person name="Olender T."/>
            <person name="Cytryn E."/>
            <person name="Kolodkin-Gal I."/>
        </authorList>
    </citation>
    <scope>NUCLEOTIDE SEQUENCE [LARGE SCALE GENOMIC DNA]</scope>
    <source>
        <strain evidence="1 2">I32</strain>
    </source>
</reference>
<evidence type="ECO:0000313" key="2">
    <source>
        <dbReference type="Proteomes" id="UP000308444"/>
    </source>
</evidence>
<gene>
    <name evidence="1" type="ORF">FC695_33410</name>
</gene>
<name>A0A9X9A363_BACCE</name>
<accession>A0A9X9A363</accession>